<feature type="repeat" description="ANK" evidence="3">
    <location>
        <begin position="225"/>
        <end position="257"/>
    </location>
</feature>
<reference evidence="5 6" key="1">
    <citation type="submission" date="2024-02" db="EMBL/GenBank/DDBJ databases">
        <title>De novo assembly and annotation of 12 fungi associated with fruit tree decline syndrome in Ontario, Canada.</title>
        <authorList>
            <person name="Sulman M."/>
            <person name="Ellouze W."/>
            <person name="Ilyukhin E."/>
        </authorList>
    </citation>
    <scope>NUCLEOTIDE SEQUENCE [LARGE SCALE GENOMIC DNA]</scope>
    <source>
        <strain evidence="5 6">M42-189</strain>
    </source>
</reference>
<dbReference type="InterPro" id="IPR036770">
    <property type="entry name" value="Ankyrin_rpt-contain_sf"/>
</dbReference>
<keyword evidence="1" id="KW-0677">Repeat</keyword>
<proteinExistence type="predicted"/>
<dbReference type="PRINTS" id="PR01415">
    <property type="entry name" value="ANKYRIN"/>
</dbReference>
<dbReference type="PANTHER" id="PTHR23206:SF8">
    <property type="entry name" value="ANKYRIN REPEAT AND KH DOMAIN-CONTAINING 1"/>
    <property type="match status" value="1"/>
</dbReference>
<dbReference type="InterPro" id="IPR002110">
    <property type="entry name" value="Ankyrin_rpt"/>
</dbReference>
<evidence type="ECO:0000313" key="5">
    <source>
        <dbReference type="EMBL" id="KAL1593194.1"/>
    </source>
</evidence>
<evidence type="ECO:0000256" key="2">
    <source>
        <dbReference type="ARBA" id="ARBA00023043"/>
    </source>
</evidence>
<keyword evidence="4" id="KW-0472">Membrane</keyword>
<dbReference type="Gene3D" id="1.25.40.20">
    <property type="entry name" value="Ankyrin repeat-containing domain"/>
    <property type="match status" value="4"/>
</dbReference>
<keyword evidence="6" id="KW-1185">Reference proteome</keyword>
<evidence type="ECO:0000256" key="1">
    <source>
        <dbReference type="ARBA" id="ARBA00022737"/>
    </source>
</evidence>
<feature type="transmembrane region" description="Helical" evidence="4">
    <location>
        <begin position="126"/>
        <end position="146"/>
    </location>
</feature>
<protein>
    <recommendedName>
        <fullName evidence="7">Ankyrin repeat protein</fullName>
    </recommendedName>
</protein>
<evidence type="ECO:0000256" key="4">
    <source>
        <dbReference type="SAM" id="Phobius"/>
    </source>
</evidence>
<keyword evidence="4" id="KW-1133">Transmembrane helix</keyword>
<evidence type="ECO:0000256" key="3">
    <source>
        <dbReference type="PROSITE-ProRule" id="PRU00023"/>
    </source>
</evidence>
<keyword evidence="4" id="KW-0812">Transmembrane</keyword>
<dbReference type="PROSITE" id="PS50088">
    <property type="entry name" value="ANK_REPEAT"/>
    <property type="match status" value="4"/>
</dbReference>
<accession>A0ABR3QM14</accession>
<evidence type="ECO:0000313" key="6">
    <source>
        <dbReference type="Proteomes" id="UP001521785"/>
    </source>
</evidence>
<dbReference type="Pfam" id="PF12796">
    <property type="entry name" value="Ank_2"/>
    <property type="match status" value="3"/>
</dbReference>
<dbReference type="EMBL" id="JAKJXO020000019">
    <property type="protein sequence ID" value="KAL1593194.1"/>
    <property type="molecule type" value="Genomic_DNA"/>
</dbReference>
<dbReference type="PROSITE" id="PS50297">
    <property type="entry name" value="ANK_REP_REGION"/>
    <property type="match status" value="3"/>
</dbReference>
<evidence type="ECO:0008006" key="7">
    <source>
        <dbReference type="Google" id="ProtNLM"/>
    </source>
</evidence>
<name>A0ABR3QM14_9PLEO</name>
<dbReference type="SUPFAM" id="SSF48403">
    <property type="entry name" value="Ankyrin repeat"/>
    <property type="match status" value="2"/>
</dbReference>
<comment type="caution">
    <text evidence="5">The sequence shown here is derived from an EMBL/GenBank/DDBJ whole genome shotgun (WGS) entry which is preliminary data.</text>
</comment>
<gene>
    <name evidence="5" type="ORF">SLS60_010802</name>
</gene>
<feature type="repeat" description="ANK" evidence="3">
    <location>
        <begin position="48"/>
        <end position="80"/>
    </location>
</feature>
<organism evidence="5 6">
    <name type="scientific">Paraconiothyrium brasiliense</name>
    <dbReference type="NCBI Taxonomy" id="300254"/>
    <lineage>
        <taxon>Eukaryota</taxon>
        <taxon>Fungi</taxon>
        <taxon>Dikarya</taxon>
        <taxon>Ascomycota</taxon>
        <taxon>Pezizomycotina</taxon>
        <taxon>Dothideomycetes</taxon>
        <taxon>Pleosporomycetidae</taxon>
        <taxon>Pleosporales</taxon>
        <taxon>Massarineae</taxon>
        <taxon>Didymosphaeriaceae</taxon>
        <taxon>Paraconiothyrium</taxon>
    </lineage>
</organism>
<feature type="repeat" description="ANK" evidence="3">
    <location>
        <begin position="349"/>
        <end position="384"/>
    </location>
</feature>
<feature type="transmembrane region" description="Helical" evidence="4">
    <location>
        <begin position="86"/>
        <end position="106"/>
    </location>
</feature>
<dbReference type="InterPro" id="IPR051631">
    <property type="entry name" value="Ankyrin-KH/SAM_domain"/>
</dbReference>
<dbReference type="PANTHER" id="PTHR23206">
    <property type="entry name" value="MASK PROTEIN"/>
    <property type="match status" value="1"/>
</dbReference>
<dbReference type="Proteomes" id="UP001521785">
    <property type="component" value="Unassembled WGS sequence"/>
</dbReference>
<feature type="repeat" description="ANK" evidence="3">
    <location>
        <begin position="498"/>
        <end position="530"/>
    </location>
</feature>
<dbReference type="SMART" id="SM00248">
    <property type="entry name" value="ANK"/>
    <property type="match status" value="9"/>
</dbReference>
<keyword evidence="2 3" id="KW-0040">ANK repeat</keyword>
<sequence length="605" mass="65350">MDEDEQDDSMLFRTAEDGALLRAASDGDTKMIAILLACNVDLYQRDADGHTALHLALQAGSTEAVQMLLKAGFDPNKARNQGVPRFGSLCDIVVVALVAWLVKTILSSVDSGLSYLLNDGSIKSAISWIIWIIIFGSLSYLFCQLLRLGRAALRGTSFVTVATSFKGPSERMILLLLDANIELDNTAKEELWSHAASRGYRDVCDRLLAKGCAVDQEILDKESFQYITALQSAARASRPKLVSLLLSSGADTRRKDSCGRSVLVFACESSPGRTDDTETDTVAVLQLLLQTDAVEAIDDIFQKDQASHSGTWKSHGLGWALGESCSNNQPGVVQVLVKAGANPNIKDESGLTALHVAAKVEIKDQAPMCDTLIAHGANVNILTADGWSPLGYAIYHGSVGASAGSLIKAGAAIGEGASIFGSALQLAARHELAGGRIFRLMLEHDDSAVNDICRKFGTPLLAALNRANWPNHPRFLAPLEDVKVLFEHGADLNLTPNEHRSPIEIAANHQSVDVLRFLLDNGAIIKKECEEQILEDTEQNRPMARTLVRTSILSWVETSDTDKFELLLNHGAPADCDSLRRPSWTNLEYACCSSGPGNSTAFLVQ</sequence>